<dbReference type="KEGG" id="soe:110796128"/>
<comment type="subunit">
    <text evidence="3">Binds to multiple calmodulin (CaM) in the presence of Ca(2+) and CaM-like proteins.</text>
</comment>
<name>A0A9R0K386_SPIOL</name>
<gene>
    <name evidence="7" type="primary">LOC110796128</name>
</gene>
<dbReference type="InterPro" id="IPR000048">
    <property type="entry name" value="IQ_motif_EF-hand-BS"/>
</dbReference>
<reference evidence="6" key="1">
    <citation type="journal article" date="2021" name="Nat. Commun.">
        <title>Genomic analyses provide insights into spinach domestication and the genetic basis of agronomic traits.</title>
        <authorList>
            <person name="Cai X."/>
            <person name="Sun X."/>
            <person name="Xu C."/>
            <person name="Sun H."/>
            <person name="Wang X."/>
            <person name="Ge C."/>
            <person name="Zhang Z."/>
            <person name="Wang Q."/>
            <person name="Fei Z."/>
            <person name="Jiao C."/>
            <person name="Wang Q."/>
        </authorList>
    </citation>
    <scope>NUCLEOTIDE SEQUENCE [LARGE SCALE GENOMIC DNA]</scope>
    <source>
        <strain evidence="6">cv. Varoflay</strain>
    </source>
</reference>
<evidence type="ECO:0000256" key="4">
    <source>
        <dbReference type="SAM" id="MobiDB-lite"/>
    </source>
</evidence>
<dbReference type="RefSeq" id="XP_021856854.2">
    <property type="nucleotide sequence ID" value="XM_022001162.2"/>
</dbReference>
<protein>
    <submittedName>
        <fullName evidence="7">Protein IQ-DOMAIN 17</fullName>
    </submittedName>
</protein>
<feature type="compositionally biased region" description="Polar residues" evidence="4">
    <location>
        <begin position="466"/>
        <end position="477"/>
    </location>
</feature>
<dbReference type="Pfam" id="PF13178">
    <property type="entry name" value="DUF4005"/>
    <property type="match status" value="1"/>
</dbReference>
<proteinExistence type="inferred from homology"/>
<dbReference type="SMART" id="SM00015">
    <property type="entry name" value="IQ"/>
    <property type="match status" value="2"/>
</dbReference>
<sequence length="485" mass="55447">MGKLAAGTSWLTAVKKVFRSPTKASPKKDCKRKEECTREEDDEEEKKTDKRRWIFRKLTSHTQQYETHVTNNEKKEDSSSINQHRRAVAAAEVHTAVAKSGVVTAKVAVRVQEIIPAYLAREYYAALIIQTSFRGYLAKRALRALKGIVKLQALVRGHNIRKQAKTTLKCMQALIRVQAKLRDQALSKVSHGLTRKSMYAESNNLWDKYKDIHQRKPLSGDENNTEDDQCKSHSYTIEDIEAIFQSKKEASLCREQALAFALSQQIRRLDRKICQIDQKDRESKDNDEWLSQWLDSKEYTENQTRPTTHKLETIKNINMDSLQSHLSTPTSFQRSQQQRRHSLHVQSASPRCSKGYKSHSAANTPTLRSNNTTPNYMAATKSAKAKARTQSTPRQRHSTSDREVRGGSVKKRLSYPVPEMQYPGSVYSTDYSCFSQNLRSPSFRSVQEGMYCRVERATTCSSYTDVTTGEVSPGSTRSHLRRWLS</sequence>
<feature type="region of interest" description="Disordered" evidence="4">
    <location>
        <begin position="466"/>
        <end position="485"/>
    </location>
</feature>
<dbReference type="PANTHER" id="PTHR32295">
    <property type="entry name" value="IQ-DOMAIN 5-RELATED"/>
    <property type="match status" value="1"/>
</dbReference>
<dbReference type="AlphaFoldDB" id="A0A9R0K386"/>
<feature type="region of interest" description="Disordered" evidence="4">
    <location>
        <begin position="345"/>
        <end position="408"/>
    </location>
</feature>
<evidence type="ECO:0000313" key="7">
    <source>
        <dbReference type="RefSeq" id="XP_021856854.2"/>
    </source>
</evidence>
<dbReference type="PROSITE" id="PS50096">
    <property type="entry name" value="IQ"/>
    <property type="match status" value="2"/>
</dbReference>
<dbReference type="Gene3D" id="1.20.5.190">
    <property type="match status" value="1"/>
</dbReference>
<evidence type="ECO:0000256" key="2">
    <source>
        <dbReference type="ARBA" id="ARBA00024341"/>
    </source>
</evidence>
<keyword evidence="6" id="KW-1185">Reference proteome</keyword>
<evidence type="ECO:0000256" key="1">
    <source>
        <dbReference type="ARBA" id="ARBA00022860"/>
    </source>
</evidence>
<reference evidence="7" key="2">
    <citation type="submission" date="2025-08" db="UniProtKB">
        <authorList>
            <consortium name="RefSeq"/>
        </authorList>
    </citation>
    <scope>IDENTIFICATION</scope>
    <source>
        <tissue evidence="7">Leaf</tissue>
    </source>
</reference>
<feature type="compositionally biased region" description="Basic and acidic residues" evidence="4">
    <location>
        <begin position="26"/>
        <end position="36"/>
    </location>
</feature>
<dbReference type="GeneID" id="110796128"/>
<feature type="domain" description="DUF4005" evidence="5">
    <location>
        <begin position="349"/>
        <end position="439"/>
    </location>
</feature>
<feature type="region of interest" description="Disordered" evidence="4">
    <location>
        <begin position="21"/>
        <end position="48"/>
    </location>
</feature>
<dbReference type="InterPro" id="IPR025064">
    <property type="entry name" value="DUF4005"/>
</dbReference>
<dbReference type="GO" id="GO:0005737">
    <property type="term" value="C:cytoplasm"/>
    <property type="evidence" value="ECO:0007669"/>
    <property type="project" value="UniProtKB-SubCell"/>
</dbReference>
<comment type="similarity">
    <text evidence="2">Belongs to the IQD family.</text>
</comment>
<evidence type="ECO:0000259" key="5">
    <source>
        <dbReference type="Pfam" id="PF13178"/>
    </source>
</evidence>
<feature type="compositionally biased region" description="Polar residues" evidence="4">
    <location>
        <begin position="360"/>
        <end position="375"/>
    </location>
</feature>
<organism evidence="6 7">
    <name type="scientific">Spinacia oleracea</name>
    <name type="common">Spinach</name>
    <dbReference type="NCBI Taxonomy" id="3562"/>
    <lineage>
        <taxon>Eukaryota</taxon>
        <taxon>Viridiplantae</taxon>
        <taxon>Streptophyta</taxon>
        <taxon>Embryophyta</taxon>
        <taxon>Tracheophyta</taxon>
        <taxon>Spermatophyta</taxon>
        <taxon>Magnoliopsida</taxon>
        <taxon>eudicotyledons</taxon>
        <taxon>Gunneridae</taxon>
        <taxon>Pentapetalae</taxon>
        <taxon>Caryophyllales</taxon>
        <taxon>Chenopodiaceae</taxon>
        <taxon>Chenopodioideae</taxon>
        <taxon>Anserineae</taxon>
        <taxon>Spinacia</taxon>
    </lineage>
</organism>
<evidence type="ECO:0000313" key="6">
    <source>
        <dbReference type="Proteomes" id="UP000813463"/>
    </source>
</evidence>
<dbReference type="GO" id="GO:0005516">
    <property type="term" value="F:calmodulin binding"/>
    <property type="evidence" value="ECO:0007669"/>
    <property type="project" value="UniProtKB-KW"/>
</dbReference>
<keyword evidence="1" id="KW-0112">Calmodulin-binding</keyword>
<accession>A0A9R0K386</accession>
<dbReference type="PANTHER" id="PTHR32295:SF6">
    <property type="entry name" value="PROTEIN IQ-DOMAIN 18"/>
    <property type="match status" value="1"/>
</dbReference>
<dbReference type="Pfam" id="PF00612">
    <property type="entry name" value="IQ"/>
    <property type="match status" value="2"/>
</dbReference>
<dbReference type="Proteomes" id="UP000813463">
    <property type="component" value="Chromosome 6"/>
</dbReference>
<evidence type="ECO:0000256" key="3">
    <source>
        <dbReference type="ARBA" id="ARBA00024378"/>
    </source>
</evidence>